<keyword evidence="1" id="KW-0732">Signal</keyword>
<evidence type="ECO:0000313" key="2">
    <source>
        <dbReference type="EMBL" id="KAJ4462056.1"/>
    </source>
</evidence>
<dbReference type="Proteomes" id="UP001141327">
    <property type="component" value="Unassembled WGS sequence"/>
</dbReference>
<comment type="caution">
    <text evidence="2">The sequence shown here is derived from an EMBL/GenBank/DDBJ whole genome shotgun (WGS) entry which is preliminary data.</text>
</comment>
<evidence type="ECO:0000313" key="3">
    <source>
        <dbReference type="Proteomes" id="UP001141327"/>
    </source>
</evidence>
<feature type="chain" id="PRO_5045872197" evidence="1">
    <location>
        <begin position="18"/>
        <end position="203"/>
    </location>
</feature>
<accession>A0ABQ8USF2</accession>
<gene>
    <name evidence="2" type="ORF">PAPYR_1226</name>
</gene>
<dbReference type="EMBL" id="JAPMOS010000004">
    <property type="protein sequence ID" value="KAJ4462056.1"/>
    <property type="molecule type" value="Genomic_DNA"/>
</dbReference>
<keyword evidence="3" id="KW-1185">Reference proteome</keyword>
<feature type="signal peptide" evidence="1">
    <location>
        <begin position="1"/>
        <end position="17"/>
    </location>
</feature>
<evidence type="ECO:0000256" key="1">
    <source>
        <dbReference type="SAM" id="SignalP"/>
    </source>
</evidence>
<protein>
    <submittedName>
        <fullName evidence="2">Uncharacterized protein</fullName>
    </submittedName>
</protein>
<proteinExistence type="predicted"/>
<reference evidence="2" key="1">
    <citation type="journal article" date="2022" name="bioRxiv">
        <title>Genomics of Preaxostyla Flagellates Illuminates Evolutionary Transitions and the Path Towards Mitochondrial Loss.</title>
        <authorList>
            <person name="Novak L.V.F."/>
            <person name="Treitli S.C."/>
            <person name="Pyrih J."/>
            <person name="Halakuc P."/>
            <person name="Pipaliya S.V."/>
            <person name="Vacek V."/>
            <person name="Brzon O."/>
            <person name="Soukal P."/>
            <person name="Eme L."/>
            <person name="Dacks J.B."/>
            <person name="Karnkowska A."/>
            <person name="Elias M."/>
            <person name="Hampl V."/>
        </authorList>
    </citation>
    <scope>NUCLEOTIDE SEQUENCE</scope>
    <source>
        <strain evidence="2">RCP-MX</strain>
    </source>
</reference>
<name>A0ABQ8USF2_9EUKA</name>
<organism evidence="2 3">
    <name type="scientific">Paratrimastix pyriformis</name>
    <dbReference type="NCBI Taxonomy" id="342808"/>
    <lineage>
        <taxon>Eukaryota</taxon>
        <taxon>Metamonada</taxon>
        <taxon>Preaxostyla</taxon>
        <taxon>Paratrimastigidae</taxon>
        <taxon>Paratrimastix</taxon>
    </lineage>
</organism>
<sequence length="203" mass="22540">MALSVGVLLVLVATCLGYSDDEQRVFTYAPSPDEQLRFNQLTTEKQLSEVLGHEQPALVFIDAVWSVFSRRARALMDSLATLTNGTLDIYRIAYYNWYFDGLPLLESWWAREHMPGPIGGGVGPEYMHDKPQVVSTLWPDSPLHSGPTLPWPLREPEAFLGMGTGNLGGKYRFAIRTASSADSPLTLLPSTVAPTRSSWRRAV</sequence>